<evidence type="ECO:0000256" key="12">
    <source>
        <dbReference type="HAMAP-Rule" id="MF_01811"/>
    </source>
</evidence>
<evidence type="ECO:0000256" key="3">
    <source>
        <dbReference type="ARBA" id="ARBA00022475"/>
    </source>
</evidence>
<evidence type="ECO:0000256" key="5">
    <source>
        <dbReference type="ARBA" id="ARBA00022729"/>
    </source>
</evidence>
<keyword evidence="8 12" id="KW-0472">Membrane</keyword>
<dbReference type="GO" id="GO:0005886">
    <property type="term" value="C:plasma membrane"/>
    <property type="evidence" value="ECO:0007669"/>
    <property type="project" value="UniProtKB-SubCell"/>
</dbReference>
<feature type="transmembrane region" description="Helical" evidence="12">
    <location>
        <begin position="166"/>
        <end position="183"/>
    </location>
</feature>
<keyword evidence="9" id="KW-0564">Palmitate</keyword>
<dbReference type="HAMAP" id="MF_01811">
    <property type="entry name" value="YidC_type2"/>
    <property type="match status" value="1"/>
</dbReference>
<evidence type="ECO:0000256" key="1">
    <source>
        <dbReference type="ARBA" id="ARBA00004651"/>
    </source>
</evidence>
<reference evidence="14" key="1">
    <citation type="submission" date="2023-07" db="EMBL/GenBank/DDBJ databases">
        <title>Between Cages and Wild: Unraveling the Impact of Captivity on Animal Microbiomes and Antimicrobial Resistance.</title>
        <authorList>
            <person name="Schmartz G.P."/>
            <person name="Rehner J."/>
            <person name="Schuff M.J."/>
            <person name="Becker S.L."/>
            <person name="Kravczyk M."/>
            <person name="Gurevich A."/>
            <person name="Francke R."/>
            <person name="Mueller R."/>
            <person name="Keller V."/>
            <person name="Keller A."/>
        </authorList>
    </citation>
    <scope>NUCLEOTIDE SEQUENCE</scope>
    <source>
        <strain evidence="14">S39M_St_73</strain>
    </source>
</reference>
<gene>
    <name evidence="12 14" type="primary">yidC</name>
    <name evidence="14" type="ORF">Q4F26_03980</name>
</gene>
<evidence type="ECO:0000259" key="13">
    <source>
        <dbReference type="Pfam" id="PF02096"/>
    </source>
</evidence>
<feature type="transmembrane region" description="Helical" evidence="12">
    <location>
        <begin position="45"/>
        <end position="71"/>
    </location>
</feature>
<comment type="caution">
    <text evidence="14">The sequence shown here is derived from an EMBL/GenBank/DDBJ whole genome shotgun (WGS) entry which is preliminary data.</text>
</comment>
<keyword evidence="4 12" id="KW-0812">Transmembrane</keyword>
<dbReference type="PRINTS" id="PR00701">
    <property type="entry name" value="60KDINNERMP"/>
</dbReference>
<comment type="function">
    <text evidence="12">Required for the insertion and/or proper folding and/or complex formation of integral membrane proteins into the membrane. Involved in integration of membrane proteins that insert both dependently and independently of the Sec translocase complex, as well as at least some lipoproteins.</text>
</comment>
<dbReference type="GO" id="GO:0032977">
    <property type="term" value="F:membrane insertase activity"/>
    <property type="evidence" value="ECO:0007669"/>
    <property type="project" value="InterPro"/>
</dbReference>
<comment type="similarity">
    <text evidence="12">Belongs to the OXA1/ALB3/YidC family. Type 2 subfamily.</text>
</comment>
<dbReference type="EMBL" id="JAUNQW010000012">
    <property type="protein sequence ID" value="MDO5457484.1"/>
    <property type="molecule type" value="Genomic_DNA"/>
</dbReference>
<comment type="subcellular location">
    <subcellularLocation>
        <location evidence="1 12">Cell membrane</location>
        <topology evidence="1 12">Multi-pass membrane protein</topology>
    </subcellularLocation>
</comment>
<feature type="transmembrane region" description="Helical" evidence="12">
    <location>
        <begin position="195"/>
        <end position="212"/>
    </location>
</feature>
<dbReference type="InterPro" id="IPR001708">
    <property type="entry name" value="YidC/ALB3/OXA1/COX18"/>
</dbReference>
<evidence type="ECO:0000256" key="11">
    <source>
        <dbReference type="ARBA" id="ARBA00023288"/>
    </source>
</evidence>
<dbReference type="GO" id="GO:0051205">
    <property type="term" value="P:protein insertion into membrane"/>
    <property type="evidence" value="ECO:0007669"/>
    <property type="project" value="TreeGrafter"/>
</dbReference>
<keyword evidence="10 12" id="KW-0143">Chaperone</keyword>
<keyword evidence="6 12" id="KW-0653">Protein transport</keyword>
<evidence type="ECO:0000313" key="14">
    <source>
        <dbReference type="EMBL" id="MDO5457484.1"/>
    </source>
</evidence>
<accession>A0AA43ZS57</accession>
<dbReference type="InterPro" id="IPR028055">
    <property type="entry name" value="YidC/Oxa/ALB_C"/>
</dbReference>
<keyword evidence="2 12" id="KW-0813">Transport</keyword>
<dbReference type="AlphaFoldDB" id="A0AA43ZS57"/>
<keyword evidence="15" id="KW-1185">Reference proteome</keyword>
<keyword evidence="3 12" id="KW-1003">Cell membrane</keyword>
<name>A0AA43ZS57_9LACT</name>
<keyword evidence="7 12" id="KW-1133">Transmembrane helix</keyword>
<keyword evidence="5 12" id="KW-0732">Signal</keyword>
<evidence type="ECO:0000256" key="10">
    <source>
        <dbReference type="ARBA" id="ARBA00023186"/>
    </source>
</evidence>
<dbReference type="Pfam" id="PF02096">
    <property type="entry name" value="60KD_IMP"/>
    <property type="match status" value="1"/>
</dbReference>
<proteinExistence type="inferred from homology"/>
<dbReference type="InterPro" id="IPR047196">
    <property type="entry name" value="YidC_ALB_C"/>
</dbReference>
<comment type="caution">
    <text evidence="12">Lacks conserved residue(s) required for the propagation of feature annotation.</text>
</comment>
<evidence type="ECO:0000256" key="6">
    <source>
        <dbReference type="ARBA" id="ARBA00022927"/>
    </source>
</evidence>
<organism evidence="14 15">
    <name type="scientific">Atopococcus tabaci</name>
    <dbReference type="NCBI Taxonomy" id="269774"/>
    <lineage>
        <taxon>Bacteria</taxon>
        <taxon>Bacillati</taxon>
        <taxon>Bacillota</taxon>
        <taxon>Bacilli</taxon>
        <taxon>Lactobacillales</taxon>
        <taxon>Carnobacteriaceae</taxon>
        <taxon>Atopococcus</taxon>
    </lineage>
</organism>
<dbReference type="CDD" id="cd20070">
    <property type="entry name" value="5TM_YidC_Alb3"/>
    <property type="match status" value="1"/>
</dbReference>
<evidence type="ECO:0000256" key="9">
    <source>
        <dbReference type="ARBA" id="ARBA00023139"/>
    </source>
</evidence>
<dbReference type="Proteomes" id="UP001171751">
    <property type="component" value="Unassembled WGS sequence"/>
</dbReference>
<dbReference type="NCBIfam" id="TIGR03592">
    <property type="entry name" value="yidC_oxa1_cterm"/>
    <property type="match status" value="1"/>
</dbReference>
<keyword evidence="11" id="KW-0449">Lipoprotein</keyword>
<evidence type="ECO:0000256" key="7">
    <source>
        <dbReference type="ARBA" id="ARBA00022989"/>
    </source>
</evidence>
<evidence type="ECO:0000256" key="2">
    <source>
        <dbReference type="ARBA" id="ARBA00022448"/>
    </source>
</evidence>
<protein>
    <recommendedName>
        <fullName evidence="12">Membrane protein insertase YidC</fullName>
    </recommendedName>
    <alternativeName>
        <fullName evidence="12">Foldase YidC</fullName>
    </alternativeName>
    <alternativeName>
        <fullName evidence="12">Membrane integrase YidC</fullName>
    </alternativeName>
    <alternativeName>
        <fullName evidence="12">Membrane protein YidC</fullName>
    </alternativeName>
</protein>
<dbReference type="PANTHER" id="PTHR12428:SF65">
    <property type="entry name" value="CYTOCHROME C OXIDASE ASSEMBLY PROTEIN COX18, MITOCHONDRIAL"/>
    <property type="match status" value="1"/>
</dbReference>
<dbReference type="GO" id="GO:0015031">
    <property type="term" value="P:protein transport"/>
    <property type="evidence" value="ECO:0007669"/>
    <property type="project" value="UniProtKB-KW"/>
</dbReference>
<dbReference type="InterPro" id="IPR023060">
    <property type="entry name" value="YidC/YidC1/YidC2_Firmicutes"/>
</dbReference>
<sequence length="276" mass="31047">MLVLLFGIVFVLSGCTSGSMSMEPITAESEGIWDGLILYNLSRVIIWISELMGGNYGLGIIIFTLLIRVLLIPVTRYQMKSTQKMSDLAPQMQELKEKYNTEDKKQVEEYNEAVAQLYEENDANPYASCLPLLVQTPILIALYQTISRTPIISSSDFLWVNLGQPDPYYILPLLAALLAFANSKLTMMNSPSQPGTGAMVYAMPLMIFFISFRLASALSLYFVVSNAAMVAQTLLLNNPFKRRKEMEAKEAAEYEAEERRLRALKRARKTGRSVKK</sequence>
<evidence type="ECO:0000313" key="15">
    <source>
        <dbReference type="Proteomes" id="UP001171751"/>
    </source>
</evidence>
<dbReference type="PANTHER" id="PTHR12428">
    <property type="entry name" value="OXA1"/>
    <property type="match status" value="1"/>
</dbReference>
<evidence type="ECO:0000256" key="4">
    <source>
        <dbReference type="ARBA" id="ARBA00022692"/>
    </source>
</evidence>
<feature type="domain" description="Membrane insertase YidC/Oxa/ALB C-terminal" evidence="13">
    <location>
        <begin position="56"/>
        <end position="237"/>
    </location>
</feature>
<evidence type="ECO:0000256" key="8">
    <source>
        <dbReference type="ARBA" id="ARBA00023136"/>
    </source>
</evidence>